<evidence type="ECO:0000313" key="2">
    <source>
        <dbReference type="EMBL" id="MBZ5715378.1"/>
    </source>
</evidence>
<sequence length="194" mass="20382">MAAPGTPVLPRHSAALGLTLFAAIALPIVGDDSVLDWLLHIGARDPVAALFGLFTFGAPFLFGLAVAVASVLRDRGRAAQVIQIPLSLTHAVLVLHAIALVQAPSVPLRLSFIGFAAVAGAYYLYARADADAADRPLGPRWLTRWGGVVLTGATFWLHFQTFGQRPFGLAVHVALAAAFLLAATTPRDADLQAD</sequence>
<comment type="caution">
    <text evidence="2">The sequence shown here is derived from an EMBL/GenBank/DDBJ whole genome shotgun (WGS) entry which is preliminary data.</text>
</comment>
<dbReference type="RefSeq" id="WP_224197118.1">
    <property type="nucleotide sequence ID" value="NZ_JAIRAU010000056.1"/>
</dbReference>
<accession>A0ABS7U486</accession>
<keyword evidence="1" id="KW-0812">Transmembrane</keyword>
<keyword evidence="3" id="KW-1185">Reference proteome</keyword>
<keyword evidence="1" id="KW-0472">Membrane</keyword>
<protein>
    <submittedName>
        <fullName evidence="2">Uncharacterized protein</fullName>
    </submittedName>
</protein>
<evidence type="ECO:0000313" key="3">
    <source>
        <dbReference type="Proteomes" id="UP001139031"/>
    </source>
</evidence>
<organism evidence="2 3">
    <name type="scientific">Nannocystis pusilla</name>
    <dbReference type="NCBI Taxonomy" id="889268"/>
    <lineage>
        <taxon>Bacteria</taxon>
        <taxon>Pseudomonadati</taxon>
        <taxon>Myxococcota</taxon>
        <taxon>Polyangia</taxon>
        <taxon>Nannocystales</taxon>
        <taxon>Nannocystaceae</taxon>
        <taxon>Nannocystis</taxon>
    </lineage>
</organism>
<feature type="transmembrane region" description="Helical" evidence="1">
    <location>
        <begin position="46"/>
        <end position="72"/>
    </location>
</feature>
<name>A0ABS7U486_9BACT</name>
<feature type="transmembrane region" description="Helical" evidence="1">
    <location>
        <begin position="141"/>
        <end position="159"/>
    </location>
</feature>
<dbReference type="Proteomes" id="UP001139031">
    <property type="component" value="Unassembled WGS sequence"/>
</dbReference>
<gene>
    <name evidence="2" type="ORF">K7C98_39595</name>
</gene>
<feature type="transmembrane region" description="Helical" evidence="1">
    <location>
        <begin position="108"/>
        <end position="125"/>
    </location>
</feature>
<dbReference type="EMBL" id="JAIRAU010000056">
    <property type="protein sequence ID" value="MBZ5715378.1"/>
    <property type="molecule type" value="Genomic_DNA"/>
</dbReference>
<feature type="transmembrane region" description="Helical" evidence="1">
    <location>
        <begin position="165"/>
        <end position="183"/>
    </location>
</feature>
<reference evidence="2" key="1">
    <citation type="submission" date="2021-08" db="EMBL/GenBank/DDBJ databases">
        <authorList>
            <person name="Stevens D.C."/>
        </authorList>
    </citation>
    <scope>NUCLEOTIDE SEQUENCE</scope>
    <source>
        <strain evidence="2">DSM 53165</strain>
    </source>
</reference>
<evidence type="ECO:0000256" key="1">
    <source>
        <dbReference type="SAM" id="Phobius"/>
    </source>
</evidence>
<proteinExistence type="predicted"/>
<keyword evidence="1" id="KW-1133">Transmembrane helix</keyword>